<dbReference type="InterPro" id="IPR027417">
    <property type="entry name" value="P-loop_NTPase"/>
</dbReference>
<dbReference type="Proteomes" id="UP000586827">
    <property type="component" value="Unassembled WGS sequence"/>
</dbReference>
<evidence type="ECO:0000313" key="8">
    <source>
        <dbReference type="EMBL" id="NNH72527.1"/>
    </source>
</evidence>
<dbReference type="InterPro" id="IPR017871">
    <property type="entry name" value="ABC_transporter-like_CS"/>
</dbReference>
<dbReference type="AlphaFoldDB" id="A0A849C9F0"/>
<comment type="similarity">
    <text evidence="2">Belongs to the ABC transporter superfamily.</text>
</comment>
<evidence type="ECO:0000259" key="7">
    <source>
        <dbReference type="PROSITE" id="PS50893"/>
    </source>
</evidence>
<evidence type="ECO:0000256" key="3">
    <source>
        <dbReference type="ARBA" id="ARBA00022448"/>
    </source>
</evidence>
<dbReference type="SUPFAM" id="SSF52540">
    <property type="entry name" value="P-loop containing nucleoside triphosphate hydrolases"/>
    <property type="match status" value="1"/>
</dbReference>
<dbReference type="InterPro" id="IPR003439">
    <property type="entry name" value="ABC_transporter-like_ATP-bd"/>
</dbReference>
<comment type="caution">
    <text evidence="8">The sequence shown here is derived from an EMBL/GenBank/DDBJ whole genome shotgun (WGS) entry which is preliminary data.</text>
</comment>
<name>A0A849C9F0_9NOCA</name>
<evidence type="ECO:0000256" key="2">
    <source>
        <dbReference type="ARBA" id="ARBA00005417"/>
    </source>
</evidence>
<dbReference type="PROSITE" id="PS00211">
    <property type="entry name" value="ABC_TRANSPORTER_1"/>
    <property type="match status" value="1"/>
</dbReference>
<dbReference type="InterPro" id="IPR003593">
    <property type="entry name" value="AAA+_ATPase"/>
</dbReference>
<organism evidence="8 9">
    <name type="scientific">Nocardia uniformis</name>
    <dbReference type="NCBI Taxonomy" id="53432"/>
    <lineage>
        <taxon>Bacteria</taxon>
        <taxon>Bacillati</taxon>
        <taxon>Actinomycetota</taxon>
        <taxon>Actinomycetes</taxon>
        <taxon>Mycobacteriales</taxon>
        <taxon>Nocardiaceae</taxon>
        <taxon>Nocardia</taxon>
    </lineage>
</organism>
<dbReference type="InterPro" id="IPR050763">
    <property type="entry name" value="ABC_transporter_ATP-binding"/>
</dbReference>
<dbReference type="InterPro" id="IPR025302">
    <property type="entry name" value="DrrA1/2-like_C"/>
</dbReference>
<evidence type="ECO:0000313" key="9">
    <source>
        <dbReference type="Proteomes" id="UP000586827"/>
    </source>
</evidence>
<gene>
    <name evidence="8" type="ORF">HLB23_22150</name>
</gene>
<dbReference type="GO" id="GO:0046677">
    <property type="term" value="P:response to antibiotic"/>
    <property type="evidence" value="ECO:0007669"/>
    <property type="project" value="UniProtKB-KW"/>
</dbReference>
<protein>
    <submittedName>
        <fullName evidence="8">ATP-binding cassette domain-containing protein</fullName>
    </submittedName>
</protein>
<keyword evidence="5 8" id="KW-0067">ATP-binding</keyword>
<keyword evidence="6" id="KW-0046">Antibiotic resistance</keyword>
<accession>A0A849C9F0</accession>
<dbReference type="PROSITE" id="PS50893">
    <property type="entry name" value="ABC_TRANSPORTER_2"/>
    <property type="match status" value="1"/>
</dbReference>
<dbReference type="SMART" id="SM00382">
    <property type="entry name" value="AAA"/>
    <property type="match status" value="1"/>
</dbReference>
<dbReference type="PANTHER" id="PTHR42711">
    <property type="entry name" value="ABC TRANSPORTER ATP-BINDING PROTEIN"/>
    <property type="match status" value="1"/>
</dbReference>
<dbReference type="GO" id="GO:0016887">
    <property type="term" value="F:ATP hydrolysis activity"/>
    <property type="evidence" value="ECO:0007669"/>
    <property type="project" value="InterPro"/>
</dbReference>
<dbReference type="GO" id="GO:0005886">
    <property type="term" value="C:plasma membrane"/>
    <property type="evidence" value="ECO:0007669"/>
    <property type="project" value="UniProtKB-SubCell"/>
</dbReference>
<evidence type="ECO:0000256" key="5">
    <source>
        <dbReference type="ARBA" id="ARBA00022840"/>
    </source>
</evidence>
<sequence length="340" mass="36424">METTDSVRVHPADSVIRARGLARTFTTKSGPVEAVKGIDFDVHAGEILGLLGPNGAGKTTTLRMISTLLAPTAGEATVVGADLRTEPRIVRSRIGYVPQGGSTVDEHIVEEELVLQARLFGLSKAEARRSAAALYEALGLEGLAGRTCGQLSGGQRRRVDIALGLVHRPTLIYLDEPTTGLDPQSRANLWEHIRRLRGDGTTVVLTTHYLEEADALCDRILVMDHGGIVAMGTPDELKRRISGDVISLEIEDSDADLALQVAESVLDVRQGIRADGDRTGRTGTALVHLTVERGDEAVVPLLRALDEKDITPGALTVKRPSLDDVFLSLTGRSLREGAQS</sequence>
<dbReference type="EMBL" id="JABELX010000008">
    <property type="protein sequence ID" value="NNH72527.1"/>
    <property type="molecule type" value="Genomic_DNA"/>
</dbReference>
<keyword evidence="9" id="KW-1185">Reference proteome</keyword>
<dbReference type="Pfam" id="PF00005">
    <property type="entry name" value="ABC_tran"/>
    <property type="match status" value="1"/>
</dbReference>
<keyword evidence="3" id="KW-0813">Transport</keyword>
<dbReference type="PANTHER" id="PTHR42711:SF5">
    <property type="entry name" value="ABC TRANSPORTER ATP-BINDING PROTEIN NATA"/>
    <property type="match status" value="1"/>
</dbReference>
<comment type="subcellular location">
    <subcellularLocation>
        <location evidence="1">Cell membrane</location>
        <topology evidence="1">Peripheral membrane protein</topology>
    </subcellularLocation>
</comment>
<evidence type="ECO:0000256" key="1">
    <source>
        <dbReference type="ARBA" id="ARBA00004202"/>
    </source>
</evidence>
<dbReference type="GO" id="GO:0005524">
    <property type="term" value="F:ATP binding"/>
    <property type="evidence" value="ECO:0007669"/>
    <property type="project" value="UniProtKB-KW"/>
</dbReference>
<dbReference type="Pfam" id="PF13732">
    <property type="entry name" value="DrrA1-3_C"/>
    <property type="match status" value="1"/>
</dbReference>
<dbReference type="RefSeq" id="WP_067525015.1">
    <property type="nucleotide sequence ID" value="NZ_JABELX010000008.1"/>
</dbReference>
<evidence type="ECO:0000256" key="6">
    <source>
        <dbReference type="ARBA" id="ARBA00023251"/>
    </source>
</evidence>
<keyword evidence="4" id="KW-0547">Nucleotide-binding</keyword>
<reference evidence="8 9" key="1">
    <citation type="submission" date="2020-05" db="EMBL/GenBank/DDBJ databases">
        <title>MicrobeNet Type strains.</title>
        <authorList>
            <person name="Nicholson A.C."/>
        </authorList>
    </citation>
    <scope>NUCLEOTIDE SEQUENCE [LARGE SCALE GENOMIC DNA]</scope>
    <source>
        <strain evidence="8 9">JCM 3224</strain>
    </source>
</reference>
<evidence type="ECO:0000256" key="4">
    <source>
        <dbReference type="ARBA" id="ARBA00022741"/>
    </source>
</evidence>
<proteinExistence type="inferred from homology"/>
<dbReference type="Gene3D" id="3.40.50.300">
    <property type="entry name" value="P-loop containing nucleotide triphosphate hydrolases"/>
    <property type="match status" value="1"/>
</dbReference>
<feature type="domain" description="ABC transporter" evidence="7">
    <location>
        <begin position="16"/>
        <end position="250"/>
    </location>
</feature>